<dbReference type="Proteomes" id="UP001362899">
    <property type="component" value="Unassembled WGS sequence"/>
</dbReference>
<dbReference type="EMBL" id="BTGC01000001">
    <property type="protein sequence ID" value="GMM49445.1"/>
    <property type="molecule type" value="Genomic_DNA"/>
</dbReference>
<feature type="domain" description="Partial AB-hydrolase lipase" evidence="2">
    <location>
        <begin position="56"/>
        <end position="116"/>
    </location>
</feature>
<dbReference type="SUPFAM" id="SSF53474">
    <property type="entry name" value="alpha/beta-Hydrolases"/>
    <property type="match status" value="1"/>
</dbReference>
<gene>
    <name evidence="3" type="ORF">DASB73_004030</name>
</gene>
<keyword evidence="1" id="KW-0812">Transmembrane</keyword>
<feature type="transmembrane region" description="Helical" evidence="1">
    <location>
        <begin position="269"/>
        <end position="285"/>
    </location>
</feature>
<dbReference type="Gene3D" id="3.40.50.1820">
    <property type="entry name" value="alpha/beta hydrolase"/>
    <property type="match status" value="1"/>
</dbReference>
<sequence length="424" mass="48202">MVHGCSAVTSFFFNIYYLVTLFIVAFSVNVIGKQTPKDESVQLTKEEKRLVFDLGYYLRLQNMDIKKYSITTPDGHILKVNRVINKNADRDAEKPGYPILLIPGLMQSSSAYCTSGPNAIGVVLARMGYDVWLGNNRGGFHPEKIGSHQYSTSMWKWSMQDLATKDVPTMVHFVASETGAKKVAIAAHSQGTTQTFIGLSREEHGGVPTLCEKISSFSALAPAVYAGPLVDRWFLKMLRVGRKAYHTLVGYRSFLGFMSTMRQMLPNKFFGYCAYITFNYMLGWDDSLWDNHYRNRNFIFAPVMVSADLMFWWLGKGGFADRKCIFESEGSKWFDENFPPLQLYACGRDNLVLPDVLINRIMNFEPDVKDGMEVISLPHYSHLDVMWANDACTKVAMPLGEFIWDKVEDKHTWRQPNLDAGIKK</sequence>
<name>A0AAV5RDH4_STABA</name>
<keyword evidence="1" id="KW-1133">Transmembrane helix</keyword>
<feature type="transmembrane region" description="Helical" evidence="1">
    <location>
        <begin position="12"/>
        <end position="32"/>
    </location>
</feature>
<reference evidence="3 4" key="1">
    <citation type="journal article" date="2023" name="Elife">
        <title>Identification of key yeast species and microbe-microbe interactions impacting larval growth of Drosophila in the wild.</title>
        <authorList>
            <person name="Mure A."/>
            <person name="Sugiura Y."/>
            <person name="Maeda R."/>
            <person name="Honda K."/>
            <person name="Sakurai N."/>
            <person name="Takahashi Y."/>
            <person name="Watada M."/>
            <person name="Katoh T."/>
            <person name="Gotoh A."/>
            <person name="Gotoh Y."/>
            <person name="Taniguchi I."/>
            <person name="Nakamura K."/>
            <person name="Hayashi T."/>
            <person name="Katayama T."/>
            <person name="Uemura T."/>
            <person name="Hattori Y."/>
        </authorList>
    </citation>
    <scope>NUCLEOTIDE SEQUENCE [LARGE SCALE GENOMIC DNA]</scope>
    <source>
        <strain evidence="3 4">SB-73</strain>
    </source>
</reference>
<comment type="caution">
    <text evidence="3">The sequence shown here is derived from an EMBL/GenBank/DDBJ whole genome shotgun (WGS) entry which is preliminary data.</text>
</comment>
<keyword evidence="4" id="KW-1185">Reference proteome</keyword>
<protein>
    <submittedName>
        <fullName evidence="3">Sterol esterase</fullName>
    </submittedName>
</protein>
<keyword evidence="1" id="KW-0472">Membrane</keyword>
<dbReference type="GO" id="GO:0006629">
    <property type="term" value="P:lipid metabolic process"/>
    <property type="evidence" value="ECO:0007669"/>
    <property type="project" value="InterPro"/>
</dbReference>
<dbReference type="AlphaFoldDB" id="A0AAV5RDH4"/>
<dbReference type="InterPro" id="IPR006693">
    <property type="entry name" value="AB_hydrolase_lipase"/>
</dbReference>
<evidence type="ECO:0000256" key="1">
    <source>
        <dbReference type="SAM" id="Phobius"/>
    </source>
</evidence>
<evidence type="ECO:0000313" key="3">
    <source>
        <dbReference type="EMBL" id="GMM49445.1"/>
    </source>
</evidence>
<evidence type="ECO:0000259" key="2">
    <source>
        <dbReference type="Pfam" id="PF04083"/>
    </source>
</evidence>
<dbReference type="InterPro" id="IPR029058">
    <property type="entry name" value="AB_hydrolase_fold"/>
</dbReference>
<feature type="transmembrane region" description="Helical" evidence="1">
    <location>
        <begin position="297"/>
        <end position="315"/>
    </location>
</feature>
<evidence type="ECO:0000313" key="4">
    <source>
        <dbReference type="Proteomes" id="UP001362899"/>
    </source>
</evidence>
<organism evidence="3 4">
    <name type="scientific">Starmerella bacillaris</name>
    <name type="common">Yeast</name>
    <name type="synonym">Candida zemplinina</name>
    <dbReference type="NCBI Taxonomy" id="1247836"/>
    <lineage>
        <taxon>Eukaryota</taxon>
        <taxon>Fungi</taxon>
        <taxon>Dikarya</taxon>
        <taxon>Ascomycota</taxon>
        <taxon>Saccharomycotina</taxon>
        <taxon>Dipodascomycetes</taxon>
        <taxon>Dipodascales</taxon>
        <taxon>Trichomonascaceae</taxon>
        <taxon>Starmerella</taxon>
    </lineage>
</organism>
<dbReference type="Pfam" id="PF04083">
    <property type="entry name" value="Abhydro_lipase"/>
    <property type="match status" value="1"/>
</dbReference>
<accession>A0AAV5RDH4</accession>
<dbReference type="PANTHER" id="PTHR11005">
    <property type="entry name" value="LYSOSOMAL ACID LIPASE-RELATED"/>
    <property type="match status" value="1"/>
</dbReference>
<proteinExistence type="predicted"/>